<name>A0ABQ7V2K0_SOLTU</name>
<evidence type="ECO:0000313" key="1">
    <source>
        <dbReference type="EMBL" id="KAH0758309.1"/>
    </source>
</evidence>
<proteinExistence type="predicted"/>
<protein>
    <submittedName>
        <fullName evidence="1">Uncharacterized protein</fullName>
    </submittedName>
</protein>
<evidence type="ECO:0000313" key="2">
    <source>
        <dbReference type="Proteomes" id="UP000826656"/>
    </source>
</evidence>
<dbReference type="Proteomes" id="UP000826656">
    <property type="component" value="Unassembled WGS sequence"/>
</dbReference>
<comment type="caution">
    <text evidence="1">The sequence shown here is derived from an EMBL/GenBank/DDBJ whole genome shotgun (WGS) entry which is preliminary data.</text>
</comment>
<accession>A0ABQ7V2K0</accession>
<reference evidence="1 2" key="1">
    <citation type="journal article" date="2021" name="bioRxiv">
        <title>Chromosome-scale and haplotype-resolved genome assembly of a tetraploid potato cultivar.</title>
        <authorList>
            <person name="Sun H."/>
            <person name="Jiao W.-B."/>
            <person name="Krause K."/>
            <person name="Campoy J.A."/>
            <person name="Goel M."/>
            <person name="Folz-Donahue K."/>
            <person name="Kukat C."/>
            <person name="Huettel B."/>
            <person name="Schneeberger K."/>
        </authorList>
    </citation>
    <scope>NUCLEOTIDE SEQUENCE [LARGE SCALE GENOMIC DNA]</scope>
    <source>
        <strain evidence="1">SolTubOtavaFocal</strain>
        <tissue evidence="1">Leaves</tissue>
    </source>
</reference>
<gene>
    <name evidence="1" type="ORF">KY290_021802</name>
</gene>
<sequence>MKALIWNIRSPFQDNRHIQKFKRRLGMQYVNYNSNGQIWVFVKENIQVGVILDTTQQITLQLTLEDGKQIITSMDLGWLGEISMSYWVKMKRLEVCLPFTWWNGRVDEECIFKRANFKEEVKASWSGDYSNDVFLQWKLKLKKTKLALSKWSREQFGDIFKQLLIREEIVKLKEELFEQDPSIANRVVLQQAHAEYKFYLHYEEEFWR</sequence>
<keyword evidence="2" id="KW-1185">Reference proteome</keyword>
<organism evidence="1 2">
    <name type="scientific">Solanum tuberosum</name>
    <name type="common">Potato</name>
    <dbReference type="NCBI Taxonomy" id="4113"/>
    <lineage>
        <taxon>Eukaryota</taxon>
        <taxon>Viridiplantae</taxon>
        <taxon>Streptophyta</taxon>
        <taxon>Embryophyta</taxon>
        <taxon>Tracheophyta</taxon>
        <taxon>Spermatophyta</taxon>
        <taxon>Magnoliopsida</taxon>
        <taxon>eudicotyledons</taxon>
        <taxon>Gunneridae</taxon>
        <taxon>Pentapetalae</taxon>
        <taxon>asterids</taxon>
        <taxon>lamiids</taxon>
        <taxon>Solanales</taxon>
        <taxon>Solanaceae</taxon>
        <taxon>Solanoideae</taxon>
        <taxon>Solaneae</taxon>
        <taxon>Solanum</taxon>
    </lineage>
</organism>
<dbReference type="EMBL" id="JAIVGD010000015">
    <property type="protein sequence ID" value="KAH0758309.1"/>
    <property type="molecule type" value="Genomic_DNA"/>
</dbReference>